<reference evidence="2 3" key="1">
    <citation type="journal article" date="2021" name="BMC Genomics">
        <title>Datura genome reveals duplications of psychoactive alkaloid biosynthetic genes and high mutation rate following tissue culture.</title>
        <authorList>
            <person name="Rajewski A."/>
            <person name="Carter-House D."/>
            <person name="Stajich J."/>
            <person name="Litt A."/>
        </authorList>
    </citation>
    <scope>NUCLEOTIDE SEQUENCE [LARGE SCALE GENOMIC DNA]</scope>
    <source>
        <strain evidence="2">AR-01</strain>
    </source>
</reference>
<sequence>GSTPSKITLGCQRCCRVRLNMVEGLSVLAEACPTTGPTLALILTGSQPRPPPASVLGLTPTAKNREGVSPKATISTS</sequence>
<organism evidence="2 3">
    <name type="scientific">Datura stramonium</name>
    <name type="common">Jimsonweed</name>
    <name type="synonym">Common thornapple</name>
    <dbReference type="NCBI Taxonomy" id="4076"/>
    <lineage>
        <taxon>Eukaryota</taxon>
        <taxon>Viridiplantae</taxon>
        <taxon>Streptophyta</taxon>
        <taxon>Embryophyta</taxon>
        <taxon>Tracheophyta</taxon>
        <taxon>Spermatophyta</taxon>
        <taxon>Magnoliopsida</taxon>
        <taxon>eudicotyledons</taxon>
        <taxon>Gunneridae</taxon>
        <taxon>Pentapetalae</taxon>
        <taxon>asterids</taxon>
        <taxon>lamiids</taxon>
        <taxon>Solanales</taxon>
        <taxon>Solanaceae</taxon>
        <taxon>Solanoideae</taxon>
        <taxon>Datureae</taxon>
        <taxon>Datura</taxon>
    </lineage>
</organism>
<protein>
    <submittedName>
        <fullName evidence="2">Uncharacterized protein</fullName>
    </submittedName>
</protein>
<gene>
    <name evidence="2" type="ORF">HAX54_052884</name>
</gene>
<keyword evidence="3" id="KW-1185">Reference proteome</keyword>
<feature type="non-terminal residue" evidence="2">
    <location>
        <position position="77"/>
    </location>
</feature>
<evidence type="ECO:0000256" key="1">
    <source>
        <dbReference type="SAM" id="MobiDB-lite"/>
    </source>
</evidence>
<dbReference type="Proteomes" id="UP000823775">
    <property type="component" value="Unassembled WGS sequence"/>
</dbReference>
<dbReference type="EMBL" id="JACEIK010009703">
    <property type="protein sequence ID" value="MCE3214612.1"/>
    <property type="molecule type" value="Genomic_DNA"/>
</dbReference>
<name>A0ABS8WSR0_DATST</name>
<proteinExistence type="predicted"/>
<evidence type="ECO:0000313" key="2">
    <source>
        <dbReference type="EMBL" id="MCE3214612.1"/>
    </source>
</evidence>
<accession>A0ABS8WSR0</accession>
<feature type="non-terminal residue" evidence="2">
    <location>
        <position position="1"/>
    </location>
</feature>
<feature type="region of interest" description="Disordered" evidence="1">
    <location>
        <begin position="45"/>
        <end position="77"/>
    </location>
</feature>
<comment type="caution">
    <text evidence="2">The sequence shown here is derived from an EMBL/GenBank/DDBJ whole genome shotgun (WGS) entry which is preliminary data.</text>
</comment>
<evidence type="ECO:0000313" key="3">
    <source>
        <dbReference type="Proteomes" id="UP000823775"/>
    </source>
</evidence>